<evidence type="ECO:0000313" key="2">
    <source>
        <dbReference type="Proteomes" id="UP001186974"/>
    </source>
</evidence>
<reference evidence="1" key="1">
    <citation type="submission" date="2024-09" db="EMBL/GenBank/DDBJ databases">
        <title>Black Yeasts Isolated from many extreme environments.</title>
        <authorList>
            <person name="Coleine C."/>
            <person name="Stajich J.E."/>
            <person name="Selbmann L."/>
        </authorList>
    </citation>
    <scope>NUCLEOTIDE SEQUENCE</scope>
    <source>
        <strain evidence="1">CCFEE 5737</strain>
    </source>
</reference>
<sequence>MTNEATIKRESDINTPDTMSQNHTAMNANPPTDTSEASSLSINPATHRRSHSVSQFKRTESYLFGPRAFLPGSTRQVCAPTLEGYMRHFLDVHPMASWKSAEQWAKEQLETWDPEDPYKLYVGETAEQRRARLEGRS</sequence>
<organism evidence="1 2">
    <name type="scientific">Coniosporium uncinatum</name>
    <dbReference type="NCBI Taxonomy" id="93489"/>
    <lineage>
        <taxon>Eukaryota</taxon>
        <taxon>Fungi</taxon>
        <taxon>Dikarya</taxon>
        <taxon>Ascomycota</taxon>
        <taxon>Pezizomycotina</taxon>
        <taxon>Dothideomycetes</taxon>
        <taxon>Dothideomycetes incertae sedis</taxon>
        <taxon>Coniosporium</taxon>
    </lineage>
</organism>
<keyword evidence="2" id="KW-1185">Reference proteome</keyword>
<proteinExistence type="predicted"/>
<dbReference type="EMBL" id="JAWDJW010006408">
    <property type="protein sequence ID" value="KAK3064871.1"/>
    <property type="molecule type" value="Genomic_DNA"/>
</dbReference>
<comment type="caution">
    <text evidence="1">The sequence shown here is derived from an EMBL/GenBank/DDBJ whole genome shotgun (WGS) entry which is preliminary data.</text>
</comment>
<dbReference type="Proteomes" id="UP001186974">
    <property type="component" value="Unassembled WGS sequence"/>
</dbReference>
<protein>
    <submittedName>
        <fullName evidence="1">Uncharacterized protein</fullName>
    </submittedName>
</protein>
<gene>
    <name evidence="1" type="ORF">LTS18_003131</name>
</gene>
<name>A0ACC3DBZ3_9PEZI</name>
<accession>A0ACC3DBZ3</accession>
<evidence type="ECO:0000313" key="1">
    <source>
        <dbReference type="EMBL" id="KAK3064871.1"/>
    </source>
</evidence>